<sequence length="277" mass="32155">MANKFILVPEEIYRGLTSNDVGEPNLDFTRRNLEKSKLKRESESAKNVHYNQELRRYLHMRNERENKPVKVEMVANKKGVVVPKTRSRPSSYIPNNDENDDIWLSDDLSYSAYPREPPNFAYNIVPPLYESSASLPSNRQNLLNEGLSLSPTITRHGLKRSEQNNGETSKKLKLSKVTKSKIPIFKRKKQKKRVTVTPTVQQEINEPAAVSAPLRNSPPIPLTVSKRENDSNDFNVVKRIKKHDKARDKELLENDRELRRKEALRIDKKRKFNTKKK</sequence>
<protein>
    <submittedName>
        <fullName evidence="2">Uncharacterized protein</fullName>
    </submittedName>
</protein>
<accession>A0A6V7XZ91</accession>
<name>A0A6V7XZ91_MELEN</name>
<gene>
    <name evidence="2" type="ORF">MENT_LOCUS58375</name>
</gene>
<feature type="region of interest" description="Disordered" evidence="1">
    <location>
        <begin position="207"/>
        <end position="227"/>
    </location>
</feature>
<dbReference type="Proteomes" id="UP000580250">
    <property type="component" value="Unassembled WGS sequence"/>
</dbReference>
<dbReference type="AlphaFoldDB" id="A0A6V7XZ91"/>
<evidence type="ECO:0000256" key="1">
    <source>
        <dbReference type="SAM" id="MobiDB-lite"/>
    </source>
</evidence>
<dbReference type="EMBL" id="CAJEWN010002635">
    <property type="protein sequence ID" value="CAD2204626.1"/>
    <property type="molecule type" value="Genomic_DNA"/>
</dbReference>
<comment type="caution">
    <text evidence="2">The sequence shown here is derived from an EMBL/GenBank/DDBJ whole genome shotgun (WGS) entry which is preliminary data.</text>
</comment>
<evidence type="ECO:0000313" key="3">
    <source>
        <dbReference type="Proteomes" id="UP000580250"/>
    </source>
</evidence>
<proteinExistence type="predicted"/>
<evidence type="ECO:0000313" key="2">
    <source>
        <dbReference type="EMBL" id="CAD2204626.1"/>
    </source>
</evidence>
<organism evidence="2 3">
    <name type="scientific">Meloidogyne enterolobii</name>
    <name type="common">Root-knot nematode worm</name>
    <name type="synonym">Meloidogyne mayaguensis</name>
    <dbReference type="NCBI Taxonomy" id="390850"/>
    <lineage>
        <taxon>Eukaryota</taxon>
        <taxon>Metazoa</taxon>
        <taxon>Ecdysozoa</taxon>
        <taxon>Nematoda</taxon>
        <taxon>Chromadorea</taxon>
        <taxon>Rhabditida</taxon>
        <taxon>Tylenchina</taxon>
        <taxon>Tylenchomorpha</taxon>
        <taxon>Tylenchoidea</taxon>
        <taxon>Meloidogynidae</taxon>
        <taxon>Meloidogyninae</taxon>
        <taxon>Meloidogyne</taxon>
    </lineage>
</organism>
<reference evidence="2 3" key="1">
    <citation type="submission" date="2020-08" db="EMBL/GenBank/DDBJ databases">
        <authorList>
            <person name="Koutsovoulos G."/>
            <person name="Danchin GJ E."/>
        </authorList>
    </citation>
    <scope>NUCLEOTIDE SEQUENCE [LARGE SCALE GENOMIC DNA]</scope>
</reference>